<dbReference type="AlphaFoldDB" id="A0AA46ADX2"/>
<keyword evidence="1" id="KW-0472">Membrane</keyword>
<feature type="transmembrane region" description="Helical" evidence="1">
    <location>
        <begin position="30"/>
        <end position="49"/>
    </location>
</feature>
<keyword evidence="1" id="KW-0812">Transmembrane</keyword>
<keyword evidence="3" id="KW-1185">Reference proteome</keyword>
<reference evidence="2" key="1">
    <citation type="submission" date="2017-05" db="EMBL/GenBank/DDBJ databases">
        <authorList>
            <person name="Varghese N."/>
            <person name="Submissions S."/>
        </authorList>
    </citation>
    <scope>NUCLEOTIDE SEQUENCE</scope>
    <source>
        <strain evidence="2">DSM 18763</strain>
    </source>
</reference>
<dbReference type="EMBL" id="FXTX01000006">
    <property type="protein sequence ID" value="SMP08870.1"/>
    <property type="molecule type" value="Genomic_DNA"/>
</dbReference>
<organism evidence="2 3">
    <name type="scientific">Venenivibrio stagnispumantis</name>
    <dbReference type="NCBI Taxonomy" id="407998"/>
    <lineage>
        <taxon>Bacteria</taxon>
        <taxon>Pseudomonadati</taxon>
        <taxon>Aquificota</taxon>
        <taxon>Aquificia</taxon>
        <taxon>Aquificales</taxon>
        <taxon>Hydrogenothermaceae</taxon>
        <taxon>Venenivibrio</taxon>
    </lineage>
</organism>
<name>A0AA46ADX2_9AQUI</name>
<evidence type="ECO:0000256" key="1">
    <source>
        <dbReference type="SAM" id="Phobius"/>
    </source>
</evidence>
<evidence type="ECO:0000313" key="3">
    <source>
        <dbReference type="Proteomes" id="UP001157947"/>
    </source>
</evidence>
<comment type="caution">
    <text evidence="2">The sequence shown here is derived from an EMBL/GenBank/DDBJ whole genome shotgun (WGS) entry which is preliminary data.</text>
</comment>
<gene>
    <name evidence="2" type="ORF">SAMN06264868_10657</name>
</gene>
<dbReference type="Proteomes" id="UP001157947">
    <property type="component" value="Unassembled WGS sequence"/>
</dbReference>
<keyword evidence="1" id="KW-1133">Transmembrane helix</keyword>
<sequence length="149" mass="17498">MLKKVAFGIIGFLIILTIFSYFFIGIKYALAFFMITITIIIFSITTWLNDRYYNEQISKRVYSIPNRAAINDVILKQMNMLRADKHIVAEDKHEFYKNNHLMAKVEFQKDENGNILQIDGKYIIEVEAPEYILHNIDQEIWSLVGRATK</sequence>
<feature type="transmembrane region" description="Helical" evidence="1">
    <location>
        <begin position="5"/>
        <end position="24"/>
    </location>
</feature>
<accession>A0AA46ADX2</accession>
<proteinExistence type="predicted"/>
<dbReference type="RefSeq" id="WP_265134102.1">
    <property type="nucleotide sequence ID" value="NZ_FXTX01000006.1"/>
</dbReference>
<evidence type="ECO:0000313" key="2">
    <source>
        <dbReference type="EMBL" id="SMP08870.1"/>
    </source>
</evidence>
<protein>
    <submittedName>
        <fullName evidence="2">Uncharacterized protein</fullName>
    </submittedName>
</protein>